<dbReference type="InterPro" id="IPR005674">
    <property type="entry name" value="CocE/Ser_esterase"/>
</dbReference>
<feature type="compositionally biased region" description="Basic and acidic residues" evidence="1">
    <location>
        <begin position="485"/>
        <end position="503"/>
    </location>
</feature>
<dbReference type="InterPro" id="IPR000383">
    <property type="entry name" value="Xaa-Pro-like_dom"/>
</dbReference>
<dbReference type="Pfam" id="PF02129">
    <property type="entry name" value="Peptidase_S15"/>
    <property type="match status" value="1"/>
</dbReference>
<feature type="region of interest" description="Disordered" evidence="1">
    <location>
        <begin position="484"/>
        <end position="503"/>
    </location>
</feature>
<evidence type="ECO:0000256" key="1">
    <source>
        <dbReference type="SAM" id="MobiDB-lite"/>
    </source>
</evidence>
<evidence type="ECO:0000259" key="2">
    <source>
        <dbReference type="Pfam" id="PF02129"/>
    </source>
</evidence>
<feature type="region of interest" description="Disordered" evidence="1">
    <location>
        <begin position="1"/>
        <end position="22"/>
    </location>
</feature>
<keyword evidence="4" id="KW-1185">Reference proteome</keyword>
<dbReference type="Gene3D" id="3.40.50.1820">
    <property type="entry name" value="alpha/beta hydrolase"/>
    <property type="match status" value="1"/>
</dbReference>
<feature type="domain" description="Xaa-Pro dipeptidyl-peptidase-like" evidence="2">
    <location>
        <begin position="36"/>
        <end position="319"/>
    </location>
</feature>
<organism evidence="3 4">
    <name type="scientific">Hyaloscypha variabilis (strain UAMH 11265 / GT02V1 / F)</name>
    <name type="common">Meliniomyces variabilis</name>
    <dbReference type="NCBI Taxonomy" id="1149755"/>
    <lineage>
        <taxon>Eukaryota</taxon>
        <taxon>Fungi</taxon>
        <taxon>Dikarya</taxon>
        <taxon>Ascomycota</taxon>
        <taxon>Pezizomycotina</taxon>
        <taxon>Leotiomycetes</taxon>
        <taxon>Helotiales</taxon>
        <taxon>Hyaloscyphaceae</taxon>
        <taxon>Hyaloscypha</taxon>
        <taxon>Hyaloscypha variabilis</taxon>
    </lineage>
</organism>
<dbReference type="EMBL" id="KZ613939">
    <property type="protein sequence ID" value="PMD46585.1"/>
    <property type="molecule type" value="Genomic_DNA"/>
</dbReference>
<dbReference type="NCBIfam" id="TIGR00976">
    <property type="entry name" value="CocE_NonD"/>
    <property type="match status" value="1"/>
</dbReference>
<dbReference type="OrthoDB" id="2578740at2759"/>
<dbReference type="AlphaFoldDB" id="A0A2J6S734"/>
<name>A0A2J6S734_HYAVF</name>
<protein>
    <submittedName>
        <fullName evidence="3">Alpha/beta-hydrolase</fullName>
    </submittedName>
</protein>
<reference evidence="3 4" key="1">
    <citation type="submission" date="2016-04" db="EMBL/GenBank/DDBJ databases">
        <title>A degradative enzymes factory behind the ericoid mycorrhizal symbiosis.</title>
        <authorList>
            <consortium name="DOE Joint Genome Institute"/>
            <person name="Martino E."/>
            <person name="Morin E."/>
            <person name="Grelet G."/>
            <person name="Kuo A."/>
            <person name="Kohler A."/>
            <person name="Daghino S."/>
            <person name="Barry K."/>
            <person name="Choi C."/>
            <person name="Cichocki N."/>
            <person name="Clum A."/>
            <person name="Copeland A."/>
            <person name="Hainaut M."/>
            <person name="Haridas S."/>
            <person name="Labutti K."/>
            <person name="Lindquist E."/>
            <person name="Lipzen A."/>
            <person name="Khouja H.-R."/>
            <person name="Murat C."/>
            <person name="Ohm R."/>
            <person name="Olson A."/>
            <person name="Spatafora J."/>
            <person name="Veneault-Fourrey C."/>
            <person name="Henrissat B."/>
            <person name="Grigoriev I."/>
            <person name="Martin F."/>
            <person name="Perotto S."/>
        </authorList>
    </citation>
    <scope>NUCLEOTIDE SEQUENCE [LARGE SCALE GENOMIC DNA]</scope>
    <source>
        <strain evidence="3 4">F</strain>
    </source>
</reference>
<keyword evidence="3" id="KW-0378">Hydrolase</keyword>
<dbReference type="SUPFAM" id="SSF53474">
    <property type="entry name" value="alpha/beta-Hydrolases"/>
    <property type="match status" value="1"/>
</dbReference>
<proteinExistence type="predicted"/>
<gene>
    <name evidence="3" type="ORF">L207DRAFT_629109</name>
</gene>
<dbReference type="Gene3D" id="1.10.3020.10">
    <property type="entry name" value="alpha-amino acid ester hydrolase ( Helical cap domain)"/>
    <property type="match status" value="1"/>
</dbReference>
<evidence type="ECO:0000313" key="3">
    <source>
        <dbReference type="EMBL" id="PMD46585.1"/>
    </source>
</evidence>
<dbReference type="GO" id="GO:0016787">
    <property type="term" value="F:hydrolase activity"/>
    <property type="evidence" value="ECO:0007669"/>
    <property type="project" value="UniProtKB-KW"/>
</dbReference>
<sequence>MVAPVSTAAPKNDELKTSPHTQPDWSDVSYYLSMRDGVRLAISIYFPDHTPPANPAPVVLVQTRYGRAGARLKDTDNPRTLDPWLQAGYVAVTVDVRGTTASFGARDCELGPEEQADMDEIIEHLAGLPWSNSKIIATGTSYTGNTACLATARPAPALVGAIPRATDFDWWELFCPGGIPNDPLFREWAVAVHEMDFGRSTIMSEEKGLDGLSRVDDIAELFPLIQPVDEDAEYTLVREALRTREADRRHWNADDYNNIFFRDDRTASGHSFFDACAAAHIDDLRRERKPVQYWASWMDANTGDEAMNRFRSAPEVPSMTIITGNDHGGGVRADPFFPNSTDPLPAMDEQHAMRLAFANDVVNGGVPSRLIKYYVLGAGSFRETTIWPPQGVEYAHFSLDRAGTLTRSVPDDGKDIYDVHFTATTGKHNRWYQFTRASYGDRRGHDLKLLLYDTPPFTAFVQKSRRTASGARGEVFPSIQTLCRHRADQERPQHKASHRWDGH</sequence>
<dbReference type="InterPro" id="IPR029058">
    <property type="entry name" value="AB_hydrolase_fold"/>
</dbReference>
<evidence type="ECO:0000313" key="4">
    <source>
        <dbReference type="Proteomes" id="UP000235786"/>
    </source>
</evidence>
<dbReference type="Proteomes" id="UP000235786">
    <property type="component" value="Unassembled WGS sequence"/>
</dbReference>
<accession>A0A2J6S734</accession>
<dbReference type="STRING" id="1149755.A0A2J6S734"/>